<comment type="similarity">
    <text evidence="2">Belongs to the UPF0173 family.</text>
</comment>
<dbReference type="RefSeq" id="WP_145435645.1">
    <property type="nucleotide sequence ID" value="NZ_CP036339.1"/>
</dbReference>
<evidence type="ECO:0000256" key="1">
    <source>
        <dbReference type="ARBA" id="ARBA00022801"/>
    </source>
</evidence>
<feature type="domain" description="Metallo-beta-lactamase" evidence="3">
    <location>
        <begin position="9"/>
        <end position="192"/>
    </location>
</feature>
<dbReference type="InterPro" id="IPR036866">
    <property type="entry name" value="RibonucZ/Hydroxyglut_hydro"/>
</dbReference>
<dbReference type="OrthoDB" id="9789133at2"/>
<dbReference type="PANTHER" id="PTHR43546:SF3">
    <property type="entry name" value="UPF0173 METAL-DEPENDENT HYDROLASE MJ1163"/>
    <property type="match status" value="1"/>
</dbReference>
<dbReference type="PANTHER" id="PTHR43546">
    <property type="entry name" value="UPF0173 METAL-DEPENDENT HYDROLASE MJ1163-RELATED"/>
    <property type="match status" value="1"/>
</dbReference>
<dbReference type="InterPro" id="IPR022877">
    <property type="entry name" value="UPF0173"/>
</dbReference>
<dbReference type="HAMAP" id="MF_00457">
    <property type="entry name" value="UPF0173"/>
    <property type="match status" value="1"/>
</dbReference>
<keyword evidence="5" id="KW-1185">Reference proteome</keyword>
<dbReference type="EMBL" id="CP036339">
    <property type="protein sequence ID" value="QDT75872.1"/>
    <property type="molecule type" value="Genomic_DNA"/>
</dbReference>
<keyword evidence="1 2" id="KW-0378">Hydrolase</keyword>
<evidence type="ECO:0000313" key="4">
    <source>
        <dbReference type="EMBL" id="QDT75872.1"/>
    </source>
</evidence>
<protein>
    <recommendedName>
        <fullName evidence="2">UPF0173 metal-dependent hydrolase I41_51160</fullName>
    </recommendedName>
</protein>
<evidence type="ECO:0000259" key="3">
    <source>
        <dbReference type="SMART" id="SM00849"/>
    </source>
</evidence>
<dbReference type="SUPFAM" id="SSF56281">
    <property type="entry name" value="Metallo-hydrolase/oxidoreductase"/>
    <property type="match status" value="1"/>
</dbReference>
<dbReference type="SMART" id="SM00849">
    <property type="entry name" value="Lactamase_B"/>
    <property type="match status" value="1"/>
</dbReference>
<dbReference type="InterPro" id="IPR001279">
    <property type="entry name" value="Metallo-B-lactamas"/>
</dbReference>
<accession>A0A517U5G4</accession>
<evidence type="ECO:0000313" key="5">
    <source>
        <dbReference type="Proteomes" id="UP000317909"/>
    </source>
</evidence>
<proteinExistence type="inferred from homology"/>
<dbReference type="AlphaFoldDB" id="A0A517U5G4"/>
<dbReference type="Proteomes" id="UP000317909">
    <property type="component" value="Chromosome"/>
</dbReference>
<gene>
    <name evidence="4" type="ORF">I41_51160</name>
</gene>
<name>A0A517U5G4_9BACT</name>
<organism evidence="4 5">
    <name type="scientific">Lacipirellula limnantheis</name>
    <dbReference type="NCBI Taxonomy" id="2528024"/>
    <lineage>
        <taxon>Bacteria</taxon>
        <taxon>Pseudomonadati</taxon>
        <taxon>Planctomycetota</taxon>
        <taxon>Planctomycetia</taxon>
        <taxon>Pirellulales</taxon>
        <taxon>Lacipirellulaceae</taxon>
        <taxon>Lacipirellula</taxon>
    </lineage>
</organism>
<dbReference type="NCBIfam" id="NF001911">
    <property type="entry name" value="PRK00685.1"/>
    <property type="match status" value="1"/>
</dbReference>
<dbReference type="Gene3D" id="3.60.15.10">
    <property type="entry name" value="Ribonuclease Z/Hydroxyacylglutathione hydrolase-like"/>
    <property type="match status" value="1"/>
</dbReference>
<reference evidence="4 5" key="1">
    <citation type="submission" date="2019-02" db="EMBL/GenBank/DDBJ databases">
        <title>Deep-cultivation of Planctomycetes and their phenomic and genomic characterization uncovers novel biology.</title>
        <authorList>
            <person name="Wiegand S."/>
            <person name="Jogler M."/>
            <person name="Boedeker C."/>
            <person name="Pinto D."/>
            <person name="Vollmers J."/>
            <person name="Rivas-Marin E."/>
            <person name="Kohn T."/>
            <person name="Peeters S.H."/>
            <person name="Heuer A."/>
            <person name="Rast P."/>
            <person name="Oberbeckmann S."/>
            <person name="Bunk B."/>
            <person name="Jeske O."/>
            <person name="Meyerdierks A."/>
            <person name="Storesund J.E."/>
            <person name="Kallscheuer N."/>
            <person name="Luecker S."/>
            <person name="Lage O.M."/>
            <person name="Pohl T."/>
            <person name="Merkel B.J."/>
            <person name="Hornburger P."/>
            <person name="Mueller R.-W."/>
            <person name="Bruemmer F."/>
            <person name="Labrenz M."/>
            <person name="Spormann A.M."/>
            <person name="Op den Camp H."/>
            <person name="Overmann J."/>
            <person name="Amann R."/>
            <person name="Jetten M.S.M."/>
            <person name="Mascher T."/>
            <person name="Medema M.H."/>
            <person name="Devos D.P."/>
            <person name="Kaster A.-K."/>
            <person name="Ovreas L."/>
            <person name="Rohde M."/>
            <person name="Galperin M.Y."/>
            <person name="Jogler C."/>
        </authorList>
    </citation>
    <scope>NUCLEOTIDE SEQUENCE [LARGE SCALE GENOMIC DNA]</scope>
    <source>
        <strain evidence="4 5">I41</strain>
    </source>
</reference>
<dbReference type="Pfam" id="PF12706">
    <property type="entry name" value="Lactamase_B_2"/>
    <property type="match status" value="1"/>
</dbReference>
<dbReference type="InterPro" id="IPR050114">
    <property type="entry name" value="UPF0173_UPF0282_UlaG_hydrolase"/>
</dbReference>
<sequence>MSVTITWLGHSCFAIEADGQRLLIDPYLNENPAAPIKADKADADFILLTHGHFDHVTDAPAIAKRTGAVVLAGYEVTEWLKRQGVAEDKVVPMNPGGAVQQPFGRAKFTIAHHSSSTPDGAYGGVPGGFLLELAGKRLYFAGDTALFLDMKLIGLGGLDLAVLPIGDRFTMGPEDAVEAVKFLNPKKAAPCHYNTWPPIAQDGNAWAEDVRRQTAADPIVVEPGGSFVV</sequence>
<evidence type="ECO:0000256" key="2">
    <source>
        <dbReference type="HAMAP-Rule" id="MF_00457"/>
    </source>
</evidence>
<dbReference type="KEGG" id="llh:I41_51160"/>
<dbReference type="GO" id="GO:0016787">
    <property type="term" value="F:hydrolase activity"/>
    <property type="evidence" value="ECO:0007669"/>
    <property type="project" value="UniProtKB-UniRule"/>
</dbReference>